<evidence type="ECO:0000313" key="1">
    <source>
        <dbReference type="EMBL" id="KAJ3008039.1"/>
    </source>
</evidence>
<organism evidence="1 2">
    <name type="scientific">Trametes sanguinea</name>
    <dbReference type="NCBI Taxonomy" id="158606"/>
    <lineage>
        <taxon>Eukaryota</taxon>
        <taxon>Fungi</taxon>
        <taxon>Dikarya</taxon>
        <taxon>Basidiomycota</taxon>
        <taxon>Agaricomycotina</taxon>
        <taxon>Agaricomycetes</taxon>
        <taxon>Polyporales</taxon>
        <taxon>Polyporaceae</taxon>
        <taxon>Trametes</taxon>
    </lineage>
</organism>
<comment type="caution">
    <text evidence="1">The sequence shown here is derived from an EMBL/GenBank/DDBJ whole genome shotgun (WGS) entry which is preliminary data.</text>
</comment>
<evidence type="ECO:0000313" key="2">
    <source>
        <dbReference type="Proteomes" id="UP001144978"/>
    </source>
</evidence>
<protein>
    <submittedName>
        <fullName evidence="1">Uncharacterized protein</fullName>
    </submittedName>
</protein>
<dbReference type="Proteomes" id="UP001144978">
    <property type="component" value="Unassembled WGS sequence"/>
</dbReference>
<keyword evidence="2" id="KW-1185">Reference proteome</keyword>
<reference evidence="1" key="1">
    <citation type="submission" date="2022-08" db="EMBL/GenBank/DDBJ databases">
        <title>Genome Sequence of Pycnoporus sanguineus.</title>
        <authorList>
            <person name="Buettner E."/>
        </authorList>
    </citation>
    <scope>NUCLEOTIDE SEQUENCE</scope>
    <source>
        <strain evidence="1">CG-C14</strain>
    </source>
</reference>
<dbReference type="EMBL" id="JANSHE010000686">
    <property type="protein sequence ID" value="KAJ3008039.1"/>
    <property type="molecule type" value="Genomic_DNA"/>
</dbReference>
<proteinExistence type="predicted"/>
<sequence length="273" mass="30266">MDSDIPGGPSDWSTNLPPVWATADTGSQQPVPPQSAWPQEPLPQPQVPQPGPGEPLSETEVIRELLRSISTLGLDAVQTRTVLVQQSALLERLQDQFFRSSQDSVELTRRVADHAASAFRNIASTAPATQGSVRQATVKVREPRMFSGRADDVEPFLREVRTAIQLQQAGFPTDELKTMYMSLYLKSGAAESWYNAVSVSQPHLLTDFDAFVREFIKRFQTTDLAAKYLTKIEALRQTGSAASYANQFLECLAYLNWTEETKLTQMGSDCHSS</sequence>
<accession>A0ACC1Q300</accession>
<gene>
    <name evidence="1" type="ORF">NUW54_g3311</name>
</gene>
<name>A0ACC1Q300_9APHY</name>